<dbReference type="EMBL" id="CP051167">
    <property type="protein sequence ID" value="QIZ71012.1"/>
    <property type="molecule type" value="Genomic_DNA"/>
</dbReference>
<evidence type="ECO:0000313" key="3">
    <source>
        <dbReference type="Proteomes" id="UP000500857"/>
    </source>
</evidence>
<feature type="signal peptide" evidence="1">
    <location>
        <begin position="1"/>
        <end position="27"/>
    </location>
</feature>
<sequence length="145" mass="16570">MFRSDRFSFRRPLLAVLTPLSAAIAFAGIGATPARADFSITVGDRGWSVQIGQPSYPYNPRLYHPAPVYRSPQVIYRDRYRQSYPDRHSVRIRNSTLVNPTLVNPTIDRSILINPTPIETTDPYAPRYDRTRRSRRVRGVLPGDL</sequence>
<feature type="chain" id="PRO_5026340399" evidence="1">
    <location>
        <begin position="28"/>
        <end position="145"/>
    </location>
</feature>
<gene>
    <name evidence="2" type="ORF">HCG48_10775</name>
</gene>
<keyword evidence="1" id="KW-0732">Signal</keyword>
<dbReference type="RefSeq" id="WP_168569167.1">
    <property type="nucleotide sequence ID" value="NZ_CP051167.1"/>
</dbReference>
<evidence type="ECO:0000256" key="1">
    <source>
        <dbReference type="SAM" id="SignalP"/>
    </source>
</evidence>
<accession>A0A6H1TWP0</accession>
<dbReference type="KEGG" id="oxy:HCG48_10775"/>
<evidence type="ECO:0000313" key="2">
    <source>
        <dbReference type="EMBL" id="QIZ71012.1"/>
    </source>
</evidence>
<organism evidence="2 3">
    <name type="scientific">Oxynema aestuarii AP17</name>
    <dbReference type="NCBI Taxonomy" id="2064643"/>
    <lineage>
        <taxon>Bacteria</taxon>
        <taxon>Bacillati</taxon>
        <taxon>Cyanobacteriota</taxon>
        <taxon>Cyanophyceae</taxon>
        <taxon>Oscillatoriophycideae</taxon>
        <taxon>Oscillatoriales</taxon>
        <taxon>Oscillatoriaceae</taxon>
        <taxon>Oxynema</taxon>
        <taxon>Oxynema aestuarii</taxon>
    </lineage>
</organism>
<proteinExistence type="predicted"/>
<keyword evidence="3" id="KW-1185">Reference proteome</keyword>
<dbReference type="AlphaFoldDB" id="A0A6H1TWP0"/>
<dbReference type="Proteomes" id="UP000500857">
    <property type="component" value="Chromosome"/>
</dbReference>
<reference evidence="2 3" key="1">
    <citation type="submission" date="2020-04" db="EMBL/GenBank/DDBJ databases">
        <authorList>
            <person name="Basu S."/>
            <person name="Maruthanayagam V."/>
            <person name="Chakraborty S."/>
            <person name="Pramanik A."/>
            <person name="Mukherjee J."/>
            <person name="Brink B."/>
        </authorList>
    </citation>
    <scope>NUCLEOTIDE SEQUENCE [LARGE SCALE GENOMIC DNA]</scope>
    <source>
        <strain evidence="2 3">AP17</strain>
    </source>
</reference>
<name>A0A6H1TWP0_9CYAN</name>
<protein>
    <submittedName>
        <fullName evidence="2">Uncharacterized protein</fullName>
    </submittedName>
</protein>